<dbReference type="EMBL" id="NCKV01005937">
    <property type="protein sequence ID" value="RWS23747.1"/>
    <property type="molecule type" value="Genomic_DNA"/>
</dbReference>
<feature type="repeat" description="WD" evidence="3">
    <location>
        <begin position="228"/>
        <end position="262"/>
    </location>
</feature>
<dbReference type="InterPro" id="IPR015943">
    <property type="entry name" value="WD40/YVTN_repeat-like_dom_sf"/>
</dbReference>
<feature type="non-terminal residue" evidence="6">
    <location>
        <position position="1"/>
    </location>
</feature>
<accession>A0A443S8B5</accession>
<dbReference type="STRING" id="299467.A0A443S8B5"/>
<keyword evidence="7" id="KW-1185">Reference proteome</keyword>
<dbReference type="Gene3D" id="1.20.920.10">
    <property type="entry name" value="Bromodomain-like"/>
    <property type="match status" value="2"/>
</dbReference>
<dbReference type="InterPro" id="IPR001487">
    <property type="entry name" value="Bromodomain"/>
</dbReference>
<evidence type="ECO:0000259" key="5">
    <source>
        <dbReference type="PROSITE" id="PS50014"/>
    </source>
</evidence>
<protein>
    <submittedName>
        <fullName evidence="6">Bromodomain and WD repeat-containing protein 3-like protein</fullName>
    </submittedName>
</protein>
<reference evidence="6 7" key="1">
    <citation type="journal article" date="2018" name="Gigascience">
        <title>Genomes of trombidid mites reveal novel predicted allergens and laterally-transferred genes associated with secondary metabolism.</title>
        <authorList>
            <person name="Dong X."/>
            <person name="Chaisiri K."/>
            <person name="Xia D."/>
            <person name="Armstrong S.D."/>
            <person name="Fang Y."/>
            <person name="Donnelly M.J."/>
            <person name="Kadowaki T."/>
            <person name="McGarry J.W."/>
            <person name="Darby A.C."/>
            <person name="Makepeace B.L."/>
        </authorList>
    </citation>
    <scope>NUCLEOTIDE SEQUENCE [LARGE SCALE GENOMIC DNA]</scope>
    <source>
        <strain evidence="6">UoL-UT</strain>
    </source>
</reference>
<dbReference type="GO" id="GO:0005634">
    <property type="term" value="C:nucleus"/>
    <property type="evidence" value="ECO:0007669"/>
    <property type="project" value="TreeGrafter"/>
</dbReference>
<dbReference type="PROSITE" id="PS50294">
    <property type="entry name" value="WD_REPEATS_REGION"/>
    <property type="match status" value="3"/>
</dbReference>
<feature type="repeat" description="WD" evidence="3">
    <location>
        <begin position="63"/>
        <end position="99"/>
    </location>
</feature>
<dbReference type="FunFam" id="1.20.920.10:FF:000066">
    <property type="entry name" value="Transcription initiation factor TFIID subunit 1"/>
    <property type="match status" value="2"/>
</dbReference>
<dbReference type="Pfam" id="PF00400">
    <property type="entry name" value="WD40"/>
    <property type="match status" value="6"/>
</dbReference>
<feature type="region of interest" description="Disordered" evidence="4">
    <location>
        <begin position="491"/>
        <end position="532"/>
    </location>
</feature>
<feature type="compositionally biased region" description="Polar residues" evidence="4">
    <location>
        <begin position="632"/>
        <end position="641"/>
    </location>
</feature>
<dbReference type="InterPro" id="IPR057451">
    <property type="entry name" value="BRWD/PHIP_AD"/>
</dbReference>
<feature type="repeat" description="WD" evidence="3">
    <location>
        <begin position="1"/>
        <end position="20"/>
    </location>
</feature>
<keyword evidence="3" id="KW-0853">WD repeat</keyword>
<dbReference type="OrthoDB" id="10265743at2759"/>
<dbReference type="InterPro" id="IPR001680">
    <property type="entry name" value="WD40_rpt"/>
</dbReference>
<feature type="region of interest" description="Disordered" evidence="4">
    <location>
        <begin position="586"/>
        <end position="704"/>
    </location>
</feature>
<gene>
    <name evidence="6" type="ORF">B4U80_11340</name>
</gene>
<feature type="compositionally biased region" description="Basic residues" evidence="4">
    <location>
        <begin position="1187"/>
        <end position="1205"/>
    </location>
</feature>
<feature type="compositionally biased region" description="Basic and acidic residues" evidence="4">
    <location>
        <begin position="665"/>
        <end position="683"/>
    </location>
</feature>
<dbReference type="Pfam" id="PF25313">
    <property type="entry name" value="BRWD_AD"/>
    <property type="match status" value="1"/>
</dbReference>
<dbReference type="SUPFAM" id="SSF47370">
    <property type="entry name" value="Bromodomain"/>
    <property type="match status" value="2"/>
</dbReference>
<dbReference type="VEuPathDB" id="VectorBase:LDEU008293"/>
<name>A0A443S8B5_9ACAR</name>
<evidence type="ECO:0000313" key="6">
    <source>
        <dbReference type="EMBL" id="RWS23747.1"/>
    </source>
</evidence>
<dbReference type="FunFam" id="2.130.10.10:FF:002549">
    <property type="entry name" value="Bromodomain and WD repeat domain-containing 3"/>
    <property type="match status" value="1"/>
</dbReference>
<feature type="compositionally biased region" description="Polar residues" evidence="4">
    <location>
        <begin position="491"/>
        <end position="503"/>
    </location>
</feature>
<dbReference type="InterPro" id="IPR018359">
    <property type="entry name" value="Bromodomain_CS"/>
</dbReference>
<sequence>GADDNLVKIWSATDSRLLATLRGHTEPITDLAVNYENTLLAAGSCDKMIRVWCMRTTAPICVLVGHTGAITSLNFCPYSRDHNRFLVSTASDGCVCFWKWDAHTNVFEPKAVKFNERTKPSVQLICSSFSGGGAFLAVGSTDHYVRVFHVSAQNGPQKILEIEAHSDQVDSLQFSNIGFRFVSGSKDGTANIWWFERQEWKSHLLNMSEKLPGQPSSDESDLKVKLRVNMVCWTCDDAYVITAVSDHSLKLWDSNTGKLVAIFKAHDDDVFVIEAHPFDPRVFLSGGHDGQIILWDVVQRKKIKTFINQIEGQGQGSIFDCKFSPDGQFIASTDSHGNLTIYGFGSNDRYKKVPKEVFFHTDYRPLIRDSNHYVIDEQTQCAPHLMPPPFLVDIDGNPYEPHYQRLVPGRENCREEQLVPYIAIQNASGVAEVLEPVHRHDEPPPQQLVPPLAAEGDHRPTIDDMIERFQQEQDRNRVNYEHGYAALPAASSSGRLNGASNAVQGRPTEGVRQSSGNWQTRGNNGNNPKRKVVVRPLKSSFFVKLRNQFSKYAEIEEAMFVNELKRKHLVVPKLVEKETLAKERVTRRKRRINQERQGVFSRNTGQSRVSSNRRHVGIIDYENPDDLLTPEESGSNFSGSGADSWEETSSERKDSKTNVKKVKKEKGSSGEEHSKSGSDDENVHNTSDNSDSDGPRTKVGPSGKLKLNCDIKVTKYPEWLIGVVPKRSPYFPQIGDEVIYIRLGHERYLDAVRTMNEYKIHPRTQANKRKHVKDEQLVRITKIEYEFLPPIVVNLTLLVIDEEGKDTSESFIVRYHDMPDVLDFLILKQTYIDAMSKKWQANDRFRSVIDDKWWFGTVTSVLPQKYNSSFQSLKVLWDNNEEEQMSPWDIEPLDDECDIVTGTDGIPVKPDERPEIYSPLPSEWPSHGMEVECQRIIAGLDKIMETSWAEHFNAPVDLNAYPHYVICVPYPIDLNTIRERLESKMYRRLDALKFDVRHIETNAKLFNEPKSDIRLKARIVSDLCTRFIEDTNCEDPSIFIQEITQNKDMLFIVKVDSKKQVSKKIKREITSNTWKQQAKELLDLMYRSADSEPFRFQVDPIQYPDYLTVIDTPMDLSTVREQLLVNDYSNPNEFVKDMNLIFTNSRSFNTNKRSRIYAMTCRLKALFEEKIKPILSDYRCARSMEKKCKRQNTKTVRTAKRKPKKDKREEKRD</sequence>
<dbReference type="AlphaFoldDB" id="A0A443S8B5"/>
<dbReference type="Pfam" id="PF00439">
    <property type="entry name" value="Bromodomain"/>
    <property type="match status" value="2"/>
</dbReference>
<evidence type="ECO:0000256" key="4">
    <source>
        <dbReference type="SAM" id="MobiDB-lite"/>
    </source>
</evidence>
<dbReference type="InterPro" id="IPR036322">
    <property type="entry name" value="WD40_repeat_dom_sf"/>
</dbReference>
<evidence type="ECO:0000256" key="1">
    <source>
        <dbReference type="ARBA" id="ARBA00023117"/>
    </source>
</evidence>
<feature type="non-terminal residue" evidence="6">
    <location>
        <position position="1213"/>
    </location>
</feature>
<feature type="compositionally biased region" description="Polar residues" evidence="4">
    <location>
        <begin position="511"/>
        <end position="527"/>
    </location>
</feature>
<feature type="region of interest" description="Disordered" evidence="4">
    <location>
        <begin position="1185"/>
        <end position="1213"/>
    </location>
</feature>
<dbReference type="SUPFAM" id="SSF50978">
    <property type="entry name" value="WD40 repeat-like"/>
    <property type="match status" value="1"/>
</dbReference>
<dbReference type="PRINTS" id="PR00503">
    <property type="entry name" value="BROMODOMAIN"/>
</dbReference>
<feature type="domain" description="Bromo" evidence="5">
    <location>
        <begin position="944"/>
        <end position="1014"/>
    </location>
</feature>
<feature type="repeat" description="WD" evidence="3">
    <location>
        <begin position="162"/>
        <end position="193"/>
    </location>
</feature>
<dbReference type="PROSITE" id="PS00633">
    <property type="entry name" value="BROMODOMAIN_1"/>
    <property type="match status" value="1"/>
</dbReference>
<feature type="compositionally biased region" description="Polar residues" evidence="4">
    <location>
        <begin position="600"/>
        <end position="610"/>
    </location>
</feature>
<dbReference type="PROSITE" id="PS50082">
    <property type="entry name" value="WD_REPEATS_2"/>
    <property type="match status" value="6"/>
</dbReference>
<proteinExistence type="predicted"/>
<dbReference type="Gene3D" id="2.130.10.10">
    <property type="entry name" value="YVTN repeat-like/Quinoprotein amine dehydrogenase"/>
    <property type="match status" value="2"/>
</dbReference>
<dbReference type="Proteomes" id="UP000288716">
    <property type="component" value="Unassembled WGS sequence"/>
</dbReference>
<feature type="repeat" description="WD" evidence="3">
    <location>
        <begin position="21"/>
        <end position="52"/>
    </location>
</feature>
<evidence type="ECO:0000256" key="3">
    <source>
        <dbReference type="PROSITE-ProRule" id="PRU00221"/>
    </source>
</evidence>
<evidence type="ECO:0000256" key="2">
    <source>
        <dbReference type="PROSITE-ProRule" id="PRU00035"/>
    </source>
</evidence>
<dbReference type="InterPro" id="IPR052060">
    <property type="entry name" value="Bromo_WD_repeat"/>
</dbReference>
<dbReference type="PROSITE" id="PS50014">
    <property type="entry name" value="BROMODOMAIN_2"/>
    <property type="match status" value="2"/>
</dbReference>
<keyword evidence="1 2" id="KW-0103">Bromodomain</keyword>
<feature type="domain" description="Bromo" evidence="5">
    <location>
        <begin position="1086"/>
        <end position="1156"/>
    </location>
</feature>
<evidence type="ECO:0000313" key="7">
    <source>
        <dbReference type="Proteomes" id="UP000288716"/>
    </source>
</evidence>
<dbReference type="SMART" id="SM00320">
    <property type="entry name" value="WD40"/>
    <property type="match status" value="7"/>
</dbReference>
<dbReference type="GO" id="GO:0006357">
    <property type="term" value="P:regulation of transcription by RNA polymerase II"/>
    <property type="evidence" value="ECO:0007669"/>
    <property type="project" value="TreeGrafter"/>
</dbReference>
<dbReference type="PANTHER" id="PTHR16266:SF17">
    <property type="entry name" value="BRWD3"/>
    <property type="match status" value="1"/>
</dbReference>
<dbReference type="InterPro" id="IPR036427">
    <property type="entry name" value="Bromodomain-like_sf"/>
</dbReference>
<organism evidence="6 7">
    <name type="scientific">Leptotrombidium deliense</name>
    <dbReference type="NCBI Taxonomy" id="299467"/>
    <lineage>
        <taxon>Eukaryota</taxon>
        <taxon>Metazoa</taxon>
        <taxon>Ecdysozoa</taxon>
        <taxon>Arthropoda</taxon>
        <taxon>Chelicerata</taxon>
        <taxon>Arachnida</taxon>
        <taxon>Acari</taxon>
        <taxon>Acariformes</taxon>
        <taxon>Trombidiformes</taxon>
        <taxon>Prostigmata</taxon>
        <taxon>Anystina</taxon>
        <taxon>Parasitengona</taxon>
        <taxon>Trombiculoidea</taxon>
        <taxon>Trombiculidae</taxon>
        <taxon>Leptotrombidium</taxon>
    </lineage>
</organism>
<dbReference type="GO" id="GO:0007010">
    <property type="term" value="P:cytoskeleton organization"/>
    <property type="evidence" value="ECO:0007669"/>
    <property type="project" value="TreeGrafter"/>
</dbReference>
<dbReference type="PANTHER" id="PTHR16266">
    <property type="entry name" value="WD REPEAT DOMAIN 9"/>
    <property type="match status" value="1"/>
</dbReference>
<dbReference type="CDD" id="cd05529">
    <property type="entry name" value="Bromo_WDR9_I_like"/>
    <property type="match status" value="1"/>
</dbReference>
<dbReference type="SMART" id="SM00297">
    <property type="entry name" value="BROMO"/>
    <property type="match status" value="2"/>
</dbReference>
<dbReference type="GO" id="GO:0008360">
    <property type="term" value="P:regulation of cell shape"/>
    <property type="evidence" value="ECO:0007669"/>
    <property type="project" value="TreeGrafter"/>
</dbReference>
<comment type="caution">
    <text evidence="6">The sequence shown here is derived from an EMBL/GenBank/DDBJ whole genome shotgun (WGS) entry which is preliminary data.</text>
</comment>
<dbReference type="CDD" id="cd00200">
    <property type="entry name" value="WD40"/>
    <property type="match status" value="1"/>
</dbReference>
<feature type="repeat" description="WD" evidence="3">
    <location>
        <begin position="263"/>
        <end position="305"/>
    </location>
</feature>